<feature type="region of interest" description="Disordered" evidence="9">
    <location>
        <begin position="668"/>
        <end position="731"/>
    </location>
</feature>
<keyword evidence="6 8" id="KW-0653">Protein transport</keyword>
<dbReference type="InterPro" id="IPR002553">
    <property type="entry name" value="Clathrin/coatomer_adapt-like_N"/>
</dbReference>
<dbReference type="PIRSF" id="PIRSF037092">
    <property type="entry name" value="AP3_complex_delta"/>
    <property type="match status" value="1"/>
</dbReference>
<proteinExistence type="inferred from homology"/>
<dbReference type="SMART" id="SM01354">
    <property type="entry name" value="BLVR"/>
    <property type="match status" value="1"/>
</dbReference>
<feature type="region of interest" description="Disordered" evidence="9">
    <location>
        <begin position="875"/>
        <end position="936"/>
    </location>
</feature>
<evidence type="ECO:0000256" key="1">
    <source>
        <dbReference type="ARBA" id="ARBA00004308"/>
    </source>
</evidence>
<dbReference type="GO" id="GO:0098830">
    <property type="term" value="C:presynaptic endosome"/>
    <property type="evidence" value="ECO:0007669"/>
    <property type="project" value="TreeGrafter"/>
</dbReference>
<dbReference type="AlphaFoldDB" id="A0A8T0A0E5"/>
<dbReference type="GO" id="GO:0006896">
    <property type="term" value="P:Golgi to vacuole transport"/>
    <property type="evidence" value="ECO:0007669"/>
    <property type="project" value="TreeGrafter"/>
</dbReference>
<dbReference type="GO" id="GO:0048499">
    <property type="term" value="P:synaptic vesicle membrane organization"/>
    <property type="evidence" value="ECO:0007669"/>
    <property type="project" value="TreeGrafter"/>
</dbReference>
<dbReference type="Pfam" id="PF01602">
    <property type="entry name" value="Adaptin_N"/>
    <property type="match status" value="1"/>
</dbReference>
<protein>
    <recommendedName>
        <fullName evidence="3 8">AP-3 complex subunit delta</fullName>
    </recommendedName>
</protein>
<evidence type="ECO:0000256" key="6">
    <source>
        <dbReference type="ARBA" id="ARBA00022927"/>
    </source>
</evidence>
<comment type="subunit">
    <text evidence="8">Adaptor protein complex 3 (AP-3) is a heterotetramer.</text>
</comment>
<feature type="compositionally biased region" description="Basic residues" evidence="9">
    <location>
        <begin position="875"/>
        <end position="884"/>
    </location>
</feature>
<organism evidence="11 12">
    <name type="scientific">Meloidogyne graminicola</name>
    <dbReference type="NCBI Taxonomy" id="189291"/>
    <lineage>
        <taxon>Eukaryota</taxon>
        <taxon>Metazoa</taxon>
        <taxon>Ecdysozoa</taxon>
        <taxon>Nematoda</taxon>
        <taxon>Chromadorea</taxon>
        <taxon>Rhabditida</taxon>
        <taxon>Tylenchina</taxon>
        <taxon>Tylenchomorpha</taxon>
        <taxon>Tylenchoidea</taxon>
        <taxon>Meloidogynidae</taxon>
        <taxon>Meloidogyninae</taxon>
        <taxon>Meloidogyne</taxon>
    </lineage>
</organism>
<keyword evidence="4 8" id="KW-0813">Transport</keyword>
<dbReference type="Pfam" id="PF06375">
    <property type="entry name" value="AP3D1"/>
    <property type="match status" value="1"/>
</dbReference>
<dbReference type="PANTHER" id="PTHR22781">
    <property type="entry name" value="DELTA ADAPTIN-RELATED"/>
    <property type="match status" value="1"/>
</dbReference>
<comment type="caution">
    <text evidence="11">The sequence shown here is derived from an EMBL/GenBank/DDBJ whole genome shotgun (WGS) entry which is preliminary data.</text>
</comment>
<evidence type="ECO:0000256" key="7">
    <source>
        <dbReference type="ARBA" id="ARBA00023136"/>
    </source>
</evidence>
<dbReference type="EMBL" id="JABEBT010000005">
    <property type="protein sequence ID" value="KAF7639491.1"/>
    <property type="molecule type" value="Genomic_DNA"/>
</dbReference>
<dbReference type="GO" id="GO:0098943">
    <property type="term" value="P:neurotransmitter receptor transport, postsynaptic endosome to lysosome"/>
    <property type="evidence" value="ECO:0007669"/>
    <property type="project" value="TreeGrafter"/>
</dbReference>
<dbReference type="GO" id="GO:0048490">
    <property type="term" value="P:anterograde synaptic vesicle transport"/>
    <property type="evidence" value="ECO:0007669"/>
    <property type="project" value="TreeGrafter"/>
</dbReference>
<dbReference type="Proteomes" id="UP000605970">
    <property type="component" value="Unassembled WGS sequence"/>
</dbReference>
<evidence type="ECO:0000313" key="12">
    <source>
        <dbReference type="Proteomes" id="UP000605970"/>
    </source>
</evidence>
<comment type="similarity">
    <text evidence="2 8">Belongs to the adaptor complexes large subunit family.</text>
</comment>
<evidence type="ECO:0000259" key="10">
    <source>
        <dbReference type="SMART" id="SM01354"/>
    </source>
</evidence>
<dbReference type="PANTHER" id="PTHR22781:SF12">
    <property type="entry name" value="AP-3 COMPLEX SUBUNIT DELTA-1"/>
    <property type="match status" value="1"/>
</dbReference>
<dbReference type="GO" id="GO:0010008">
    <property type="term" value="C:endosome membrane"/>
    <property type="evidence" value="ECO:0007669"/>
    <property type="project" value="TreeGrafter"/>
</dbReference>
<evidence type="ECO:0000313" key="11">
    <source>
        <dbReference type="EMBL" id="KAF7639491.1"/>
    </source>
</evidence>
<dbReference type="GO" id="GO:1904115">
    <property type="term" value="C:axon cytoplasm"/>
    <property type="evidence" value="ECO:0007669"/>
    <property type="project" value="GOC"/>
</dbReference>
<evidence type="ECO:0000256" key="3">
    <source>
        <dbReference type="ARBA" id="ARBA00015717"/>
    </source>
</evidence>
<keyword evidence="7" id="KW-0472">Membrane</keyword>
<sequence>MQIQNLVPDGTFRKVRNNIDRLFDKNLADLIRGIRNNKENESRYIGTCIEDIKVELRQDSTFVKANAIEKLAYLQMLGYDISWASFNIIEVMASTKFNEKRIGYFSATQAFNDETDVLMLTTNLIRKDLQSSNLYDVGIALSGLSCFVTTDLAQDLEKDVVNLLSSSRPYVRKKTLLLLFKMFLKYPDSLRTMFPKLKERLEDQDPGVQSAAVNVICELARKNPRNYLPLQNIFFKLLNTSSNNWMLIKIIKLFGSLVPFEPKLGRRLLEPLTNLINSTSAMSLLYECINTVIAILISISSEGPGDYTPSIQLCVQKLGVLIEDSDQNLKYLGLLAMGRILQTHPKAVQAHKDIVLRCLDDKDESIRLRALDLLYGMISKKNIMEIVRKLMEHLENAEGSFYRDELLRQIVAICSHDNYKYITNFEWYISVLVELTKVDGTKYGKLIAEQIQDVAVRVQSVRHFAVSQMVLLVQNVQPLLQGNSATQRANMSEVLLAAAWICGEYAQHVNDVDTLLDAMLRVKLSVVPGALLSVFLQNMIKLYALQLCKLESDDDWDGVETLDNLLCSKLPEFQYMDHLEAQERSCNFLALLNFTTKKHVEKTKIGASLAKCFEDELNPVAPKAQRRVPIPEGLNLDEWINEPDVSEDEVSSLDLSDTDEVNTSYYGRENLQQHGRESTTKMNDQQFHDGNNSINGLVSTSQSKNTKESEHKRRQFEQQNNPFYVKDNPKQKIRNSKKLDSANNTLIHQEIQQIQNPLEIAGVFGLDKFIKQQDSTIYWKNLDKNIEEKKRKKGKKQRKENLLKTSDGEMPEGAISSSDDDEKLKNNFLNIQLVEVIENSVVDTSTKNTKKRRKIKEKINSNEEETIENLTKLEKKKINKKKGSKKENNKKQKKKSNKLDDSRKEEYASIDSPVNNVINMEGKSTQDEGQLILLDD</sequence>
<dbReference type="OrthoDB" id="10264595at2759"/>
<dbReference type="GO" id="GO:0005794">
    <property type="term" value="C:Golgi apparatus"/>
    <property type="evidence" value="ECO:0007669"/>
    <property type="project" value="UniProtKB-SubCell"/>
</dbReference>
<dbReference type="InterPro" id="IPR017105">
    <property type="entry name" value="AP3_complex_dsu"/>
</dbReference>
<keyword evidence="12" id="KW-1185">Reference proteome</keyword>
<dbReference type="InterPro" id="IPR010474">
    <property type="entry name" value="AP3D_dom_metazoa"/>
</dbReference>
<dbReference type="SUPFAM" id="SSF48371">
    <property type="entry name" value="ARM repeat"/>
    <property type="match status" value="1"/>
</dbReference>
<dbReference type="GO" id="GO:0006623">
    <property type="term" value="P:protein targeting to vacuole"/>
    <property type="evidence" value="ECO:0007669"/>
    <property type="project" value="TreeGrafter"/>
</dbReference>
<dbReference type="GO" id="GO:0043195">
    <property type="term" value="C:terminal bouton"/>
    <property type="evidence" value="ECO:0007669"/>
    <property type="project" value="TreeGrafter"/>
</dbReference>
<evidence type="ECO:0000256" key="9">
    <source>
        <dbReference type="SAM" id="MobiDB-lite"/>
    </source>
</evidence>
<evidence type="ECO:0000256" key="4">
    <source>
        <dbReference type="ARBA" id="ARBA00022448"/>
    </source>
</evidence>
<name>A0A8T0A0E5_9BILA</name>
<evidence type="ECO:0000256" key="8">
    <source>
        <dbReference type="PIRNR" id="PIRNR037092"/>
    </source>
</evidence>
<comment type="subcellular location">
    <subcellularLocation>
        <location evidence="1">Endomembrane system</location>
    </subcellularLocation>
    <subcellularLocation>
        <location evidence="8">Golgi apparatus</location>
    </subcellularLocation>
</comment>
<feature type="domain" description="AP-3 complex subunit delta" evidence="10">
    <location>
        <begin position="705"/>
        <end position="834"/>
    </location>
</feature>
<evidence type="ECO:0000256" key="5">
    <source>
        <dbReference type="ARBA" id="ARBA00022737"/>
    </source>
</evidence>
<keyword evidence="5" id="KW-0677">Repeat</keyword>
<dbReference type="GO" id="GO:0016182">
    <property type="term" value="P:synaptic vesicle budding from endosome"/>
    <property type="evidence" value="ECO:0007669"/>
    <property type="project" value="TreeGrafter"/>
</dbReference>
<gene>
    <name evidence="11" type="ORF">Mgra_00001168</name>
</gene>
<feature type="compositionally biased region" description="Polar residues" evidence="9">
    <location>
        <begin position="680"/>
        <end position="704"/>
    </location>
</feature>
<dbReference type="InterPro" id="IPR016024">
    <property type="entry name" value="ARM-type_fold"/>
</dbReference>
<reference evidence="11" key="1">
    <citation type="journal article" date="2020" name="Ecol. Evol.">
        <title>Genome structure and content of the rice root-knot nematode (Meloidogyne graminicola).</title>
        <authorList>
            <person name="Phan N.T."/>
            <person name="Danchin E.G.J."/>
            <person name="Klopp C."/>
            <person name="Perfus-Barbeoch L."/>
            <person name="Kozlowski D.K."/>
            <person name="Koutsovoulos G.D."/>
            <person name="Lopez-Roques C."/>
            <person name="Bouchez O."/>
            <person name="Zahm M."/>
            <person name="Besnard G."/>
            <person name="Bellafiore S."/>
        </authorList>
    </citation>
    <scope>NUCLEOTIDE SEQUENCE</scope>
    <source>
        <strain evidence="11">VN-18</strain>
    </source>
</reference>
<keyword evidence="8" id="KW-0333">Golgi apparatus</keyword>
<evidence type="ECO:0000256" key="2">
    <source>
        <dbReference type="ARBA" id="ARBA00006613"/>
    </source>
</evidence>
<dbReference type="Gene3D" id="1.25.10.10">
    <property type="entry name" value="Leucine-rich Repeat Variant"/>
    <property type="match status" value="1"/>
</dbReference>
<dbReference type="FunFam" id="1.25.10.10:FF:000251">
    <property type="entry name" value="AP-3 complex subunit delta"/>
    <property type="match status" value="1"/>
</dbReference>
<feature type="compositionally biased region" description="Basic and acidic residues" evidence="9">
    <location>
        <begin position="897"/>
        <end position="907"/>
    </location>
</feature>
<accession>A0A8T0A0E5</accession>
<dbReference type="GO" id="GO:0030123">
    <property type="term" value="C:AP-3 adaptor complex"/>
    <property type="evidence" value="ECO:0007669"/>
    <property type="project" value="InterPro"/>
</dbReference>
<dbReference type="InterPro" id="IPR011989">
    <property type="entry name" value="ARM-like"/>
</dbReference>
<feature type="region of interest" description="Disordered" evidence="9">
    <location>
        <begin position="789"/>
        <end position="821"/>
    </location>
</feature>